<dbReference type="SUPFAM" id="SSF52317">
    <property type="entry name" value="Class I glutamine amidotransferase-like"/>
    <property type="match status" value="1"/>
</dbReference>
<dbReference type="HAMAP" id="MF_00295">
    <property type="entry name" value="MetA_acyltransf"/>
    <property type="match status" value="1"/>
</dbReference>
<feature type="site" description="Important for substrate specificity" evidence="4">
    <location>
        <position position="185"/>
    </location>
</feature>
<sequence>MPVIVHRPLPAVEILQEEGLDIRFAPKERGSIRLGFLNLMPEKEVCERQWLRLFAQVDVNIEIHFLFLNRWTPKTTSLDHIRQYYSPVSDLLQLDGLVISGAPLGTKEYDEVGYWQELEEIFDYADDIAESTLYLCWAANAALYHHYNIPRKQKARKISGVFGHRIVRPHPLVQNLTSGVQFPHSRHAEARQQQLFAHNEIQVLMHAPNAGAFLAADDLRRRAFIFGHPEYEADTLYKEFRRDFDKGLSPQAPEYYFLDEEGKELPTAFWQASGVQLLQNWLQAWVAK</sequence>
<dbReference type="EMBL" id="PIPI01000001">
    <property type="protein sequence ID" value="RUO21919.1"/>
    <property type="molecule type" value="Genomic_DNA"/>
</dbReference>
<dbReference type="GO" id="GO:0009086">
    <property type="term" value="P:methionine biosynthetic process"/>
    <property type="evidence" value="ECO:0007669"/>
    <property type="project" value="UniProtKB-UniRule"/>
</dbReference>
<feature type="active site" description="Proton acceptor" evidence="4">
    <location>
        <position position="228"/>
    </location>
</feature>
<comment type="function">
    <text evidence="4">Transfers a succinyl group from succinyl-CoA to L-homoserine, forming succinyl-L-homoserine.</text>
</comment>
<comment type="catalytic activity">
    <reaction evidence="4">
        <text>L-homoserine + succinyl-CoA = O-succinyl-L-homoserine + CoA</text>
        <dbReference type="Rhea" id="RHEA:22008"/>
        <dbReference type="ChEBI" id="CHEBI:57287"/>
        <dbReference type="ChEBI" id="CHEBI:57292"/>
        <dbReference type="ChEBI" id="CHEBI:57476"/>
        <dbReference type="ChEBI" id="CHEBI:57661"/>
        <dbReference type="EC" id="2.3.1.46"/>
    </reaction>
</comment>
<evidence type="ECO:0000256" key="5">
    <source>
        <dbReference type="PIRSR" id="PIRSR000450-1"/>
    </source>
</evidence>
<evidence type="ECO:0000313" key="6">
    <source>
        <dbReference type="EMBL" id="RUO21919.1"/>
    </source>
</evidence>
<keyword evidence="1 4" id="KW-0028">Amino-acid biosynthesis</keyword>
<dbReference type="AlphaFoldDB" id="A0A432VZ14"/>
<accession>A0A432VZ14</accession>
<dbReference type="RefSeq" id="WP_126791192.1">
    <property type="nucleotide sequence ID" value="NZ_PIPI01000001.1"/>
</dbReference>
<comment type="subcellular location">
    <subcellularLocation>
        <location evidence="4">Cytoplasm</location>
    </subcellularLocation>
</comment>
<dbReference type="GO" id="GO:0005737">
    <property type="term" value="C:cytoplasm"/>
    <property type="evidence" value="ECO:0007669"/>
    <property type="project" value="UniProtKB-SubCell"/>
</dbReference>
<dbReference type="Gene3D" id="3.40.50.880">
    <property type="match status" value="1"/>
</dbReference>
<reference evidence="6 7" key="1">
    <citation type="journal article" date="2011" name="Front. Microbiol.">
        <title>Genomic signatures of strain selection and enhancement in Bacillus atrophaeus var. globigii, a historical biowarfare simulant.</title>
        <authorList>
            <person name="Gibbons H.S."/>
            <person name="Broomall S.M."/>
            <person name="McNew L.A."/>
            <person name="Daligault H."/>
            <person name="Chapman C."/>
            <person name="Bruce D."/>
            <person name="Karavis M."/>
            <person name="Krepps M."/>
            <person name="McGregor P.A."/>
            <person name="Hong C."/>
            <person name="Park K.H."/>
            <person name="Akmal A."/>
            <person name="Feldman A."/>
            <person name="Lin J.S."/>
            <person name="Chang W.E."/>
            <person name="Higgs B.W."/>
            <person name="Demirev P."/>
            <person name="Lindquist J."/>
            <person name="Liem A."/>
            <person name="Fochler E."/>
            <person name="Read T.D."/>
            <person name="Tapia R."/>
            <person name="Johnson S."/>
            <person name="Bishop-Lilly K.A."/>
            <person name="Detter C."/>
            <person name="Han C."/>
            <person name="Sozhamannan S."/>
            <person name="Rosenzweig C.N."/>
            <person name="Skowronski E.W."/>
        </authorList>
    </citation>
    <scope>NUCLEOTIDE SEQUENCE [LARGE SCALE GENOMIC DNA]</scope>
    <source>
        <strain evidence="6 7">AK5</strain>
    </source>
</reference>
<dbReference type="OrthoDB" id="9772423at2"/>
<feature type="site" description="Important for acyl-CoA specificity" evidence="4">
    <location>
        <position position="105"/>
    </location>
</feature>
<feature type="binding site" evidence="4">
    <location>
        <position position="185"/>
    </location>
    <ligand>
        <name>substrate</name>
    </ligand>
</feature>
<organism evidence="6 7">
    <name type="scientific">Aliidiomarina haloalkalitolerans</name>
    <dbReference type="NCBI Taxonomy" id="859059"/>
    <lineage>
        <taxon>Bacteria</taxon>
        <taxon>Pseudomonadati</taxon>
        <taxon>Pseudomonadota</taxon>
        <taxon>Gammaproteobacteria</taxon>
        <taxon>Alteromonadales</taxon>
        <taxon>Idiomarinaceae</taxon>
        <taxon>Aliidiomarina</taxon>
    </lineage>
</organism>
<dbReference type="Proteomes" id="UP000288212">
    <property type="component" value="Unassembled WGS sequence"/>
</dbReference>
<dbReference type="Pfam" id="PF04204">
    <property type="entry name" value="HTS"/>
    <property type="match status" value="1"/>
</dbReference>
<name>A0A432VZ14_9GAMM</name>
<dbReference type="UniPathway" id="UPA00051">
    <property type="reaction ID" value="UER00075"/>
</dbReference>
<gene>
    <name evidence="4" type="primary">metAS</name>
    <name evidence="6" type="ORF">CWE06_03490</name>
</gene>
<comment type="pathway">
    <text evidence="4">Amino-acid biosynthesis; L-methionine biosynthesis via de novo pathway; O-succinyl-L-homoserine from L-homoserine: step 1/1.</text>
</comment>
<keyword evidence="3 4" id="KW-0012">Acyltransferase</keyword>
<dbReference type="PIRSF" id="PIRSF000450">
    <property type="entry name" value="H_ser_succinyltr"/>
    <property type="match status" value="1"/>
</dbReference>
<comment type="similarity">
    <text evidence="4">Belongs to the MetA family.</text>
</comment>
<comment type="caution">
    <text evidence="6">The sequence shown here is derived from an EMBL/GenBank/DDBJ whole genome shotgun (WGS) entry which is preliminary data.</text>
</comment>
<dbReference type="GO" id="GO:0008899">
    <property type="term" value="F:homoserine O-succinyltransferase activity"/>
    <property type="evidence" value="ECO:0007669"/>
    <property type="project" value="UniProtKB-EC"/>
</dbReference>
<dbReference type="PANTHER" id="PTHR20919">
    <property type="entry name" value="HOMOSERINE O-SUCCINYLTRANSFERASE"/>
    <property type="match status" value="1"/>
</dbReference>
<protein>
    <recommendedName>
        <fullName evidence="4">Homoserine O-succinyltransferase</fullName>
        <shortName evidence="4">HST</shortName>
        <ecNumber evidence="4">2.3.1.46</ecNumber>
    </recommendedName>
    <alternativeName>
        <fullName evidence="4">Homoserine transsuccinylase</fullName>
        <shortName evidence="4">HTS</shortName>
    </alternativeName>
</protein>
<evidence type="ECO:0000256" key="4">
    <source>
        <dbReference type="HAMAP-Rule" id="MF_00295"/>
    </source>
</evidence>
<evidence type="ECO:0000313" key="7">
    <source>
        <dbReference type="Proteomes" id="UP000288212"/>
    </source>
</evidence>
<keyword evidence="4" id="KW-0486">Methionine biosynthesis</keyword>
<feature type="binding site" evidence="4">
    <location>
        <position position="242"/>
    </location>
    <ligand>
        <name>substrate</name>
    </ligand>
</feature>
<keyword evidence="4" id="KW-0963">Cytoplasm</keyword>
<dbReference type="PANTHER" id="PTHR20919:SF0">
    <property type="entry name" value="HOMOSERINE O-SUCCINYLTRANSFERASE"/>
    <property type="match status" value="1"/>
</dbReference>
<keyword evidence="7" id="KW-1185">Reference proteome</keyword>
<comment type="caution">
    <text evidence="4">Lacks conserved residue(s) required for the propagation of feature annotation.</text>
</comment>
<proteinExistence type="inferred from homology"/>
<dbReference type="GO" id="GO:0004414">
    <property type="term" value="F:homoserine O-acetyltransferase activity"/>
    <property type="evidence" value="ECO:0007669"/>
    <property type="project" value="UniProtKB-UniRule"/>
</dbReference>
<feature type="binding site" evidence="4">
    <location>
        <position position="157"/>
    </location>
    <ligand>
        <name>substrate</name>
    </ligand>
</feature>
<dbReference type="InterPro" id="IPR029062">
    <property type="entry name" value="Class_I_gatase-like"/>
</dbReference>
<feature type="active site" evidence="4">
    <location>
        <position position="230"/>
    </location>
</feature>
<keyword evidence="2 4" id="KW-0808">Transferase</keyword>
<feature type="active site" description="Acyl-thioester intermediate" evidence="4 5">
    <location>
        <position position="136"/>
    </location>
</feature>
<dbReference type="EC" id="2.3.1.46" evidence="4"/>
<dbReference type="InterPro" id="IPR033752">
    <property type="entry name" value="MetA_family"/>
</dbReference>
<evidence type="ECO:0000256" key="3">
    <source>
        <dbReference type="ARBA" id="ARBA00023315"/>
    </source>
</evidence>
<evidence type="ECO:0000256" key="1">
    <source>
        <dbReference type="ARBA" id="ARBA00022605"/>
    </source>
</evidence>
<evidence type="ECO:0000256" key="2">
    <source>
        <dbReference type="ARBA" id="ARBA00022679"/>
    </source>
</evidence>